<feature type="compositionally biased region" description="Polar residues" evidence="1">
    <location>
        <begin position="22"/>
        <end position="37"/>
    </location>
</feature>
<evidence type="ECO:0000256" key="1">
    <source>
        <dbReference type="SAM" id="MobiDB-lite"/>
    </source>
</evidence>
<gene>
    <name evidence="2" type="ORF">THAOC_34097</name>
</gene>
<comment type="caution">
    <text evidence="2">The sequence shown here is derived from an EMBL/GenBank/DDBJ whole genome shotgun (WGS) entry which is preliminary data.</text>
</comment>
<organism evidence="2 3">
    <name type="scientific">Thalassiosira oceanica</name>
    <name type="common">Marine diatom</name>
    <dbReference type="NCBI Taxonomy" id="159749"/>
    <lineage>
        <taxon>Eukaryota</taxon>
        <taxon>Sar</taxon>
        <taxon>Stramenopiles</taxon>
        <taxon>Ochrophyta</taxon>
        <taxon>Bacillariophyta</taxon>
        <taxon>Coscinodiscophyceae</taxon>
        <taxon>Thalassiosirophycidae</taxon>
        <taxon>Thalassiosirales</taxon>
        <taxon>Thalassiosiraceae</taxon>
        <taxon>Thalassiosira</taxon>
    </lineage>
</organism>
<evidence type="ECO:0000313" key="2">
    <source>
        <dbReference type="EMBL" id="EJK47203.1"/>
    </source>
</evidence>
<protein>
    <submittedName>
        <fullName evidence="2">Uncharacterized protein</fullName>
    </submittedName>
</protein>
<sequence length="228" mass="24393">MVQCPRSWPVQRGRPAALSVPSWPSSALTQLSGWPRNSRNDDEDGDAAERDEDLLPSGGVAKSLSVSTQLDVHATAWLGRSARAPRPLPDVHWEAGKPSTATVADRSRRRQDVRVAGRSRACRGNDGAGRRRTKAWPMLRSKLVFDELVVALRAEPLGGLGGPNEAIIDGYGWDGWMDAPSMDARARGGPGGVQGASALEVSGRSTALADICTVTQVVAVLRRSPTKR</sequence>
<proteinExistence type="predicted"/>
<name>K0R340_THAOC</name>
<accession>K0R340</accession>
<feature type="region of interest" description="Disordered" evidence="1">
    <location>
        <begin position="1"/>
        <end position="60"/>
    </location>
</feature>
<feature type="compositionally biased region" description="Acidic residues" evidence="1">
    <location>
        <begin position="41"/>
        <end position="54"/>
    </location>
</feature>
<dbReference type="EMBL" id="AGNL01047226">
    <property type="protein sequence ID" value="EJK47203.1"/>
    <property type="molecule type" value="Genomic_DNA"/>
</dbReference>
<dbReference type="AlphaFoldDB" id="K0R340"/>
<dbReference type="Proteomes" id="UP000266841">
    <property type="component" value="Unassembled WGS sequence"/>
</dbReference>
<reference evidence="2 3" key="1">
    <citation type="journal article" date="2012" name="Genome Biol.">
        <title>Genome and low-iron response of an oceanic diatom adapted to chronic iron limitation.</title>
        <authorList>
            <person name="Lommer M."/>
            <person name="Specht M."/>
            <person name="Roy A.S."/>
            <person name="Kraemer L."/>
            <person name="Andreson R."/>
            <person name="Gutowska M.A."/>
            <person name="Wolf J."/>
            <person name="Bergner S.V."/>
            <person name="Schilhabel M.B."/>
            <person name="Klostermeier U.C."/>
            <person name="Beiko R.G."/>
            <person name="Rosenstiel P."/>
            <person name="Hippler M."/>
            <person name="Laroche J."/>
        </authorList>
    </citation>
    <scope>NUCLEOTIDE SEQUENCE [LARGE SCALE GENOMIC DNA]</scope>
    <source>
        <strain evidence="2 3">CCMP1005</strain>
    </source>
</reference>
<keyword evidence="3" id="KW-1185">Reference proteome</keyword>
<evidence type="ECO:0000313" key="3">
    <source>
        <dbReference type="Proteomes" id="UP000266841"/>
    </source>
</evidence>
<feature type="region of interest" description="Disordered" evidence="1">
    <location>
        <begin position="85"/>
        <end position="111"/>
    </location>
</feature>